<keyword evidence="4" id="KW-0804">Transcription</keyword>
<dbReference type="GO" id="GO:0006351">
    <property type="term" value="P:DNA-templated transcription"/>
    <property type="evidence" value="ECO:0007669"/>
    <property type="project" value="TreeGrafter"/>
</dbReference>
<organism evidence="6 7">
    <name type="scientific">Noviluteimonas gilva</name>
    <dbReference type="NCBI Taxonomy" id="2682097"/>
    <lineage>
        <taxon>Bacteria</taxon>
        <taxon>Pseudomonadati</taxon>
        <taxon>Pseudomonadota</taxon>
        <taxon>Gammaproteobacteria</taxon>
        <taxon>Lysobacterales</taxon>
        <taxon>Lysobacteraceae</taxon>
        <taxon>Noviluteimonas</taxon>
    </lineage>
</organism>
<name>A0A7C9M1J0_9GAMM</name>
<keyword evidence="2" id="KW-0805">Transcription regulation</keyword>
<dbReference type="Pfam" id="PF00126">
    <property type="entry name" value="HTH_1"/>
    <property type="match status" value="1"/>
</dbReference>
<evidence type="ECO:0000256" key="4">
    <source>
        <dbReference type="ARBA" id="ARBA00023163"/>
    </source>
</evidence>
<keyword evidence="7" id="KW-1185">Reference proteome</keyword>
<evidence type="ECO:0000256" key="3">
    <source>
        <dbReference type="ARBA" id="ARBA00023125"/>
    </source>
</evidence>
<dbReference type="FunFam" id="1.10.10.10:FF:000001">
    <property type="entry name" value="LysR family transcriptional regulator"/>
    <property type="match status" value="1"/>
</dbReference>
<evidence type="ECO:0000313" key="6">
    <source>
        <dbReference type="EMBL" id="MUV13166.1"/>
    </source>
</evidence>
<dbReference type="CDD" id="cd08432">
    <property type="entry name" value="PBP2_GcdR_TrpI_HvrB_AmpR_like"/>
    <property type="match status" value="1"/>
</dbReference>
<proteinExistence type="inferred from homology"/>
<dbReference type="GO" id="GO:0043565">
    <property type="term" value="F:sequence-specific DNA binding"/>
    <property type="evidence" value="ECO:0007669"/>
    <property type="project" value="TreeGrafter"/>
</dbReference>
<keyword evidence="3" id="KW-0238">DNA-binding</keyword>
<protein>
    <submittedName>
        <fullName evidence="6">LysR family transcriptional regulator</fullName>
    </submittedName>
</protein>
<dbReference type="Proteomes" id="UP000479692">
    <property type="component" value="Unassembled WGS sequence"/>
</dbReference>
<dbReference type="InterPro" id="IPR000847">
    <property type="entry name" value="LysR_HTH_N"/>
</dbReference>
<dbReference type="PRINTS" id="PR00039">
    <property type="entry name" value="HTHLYSR"/>
</dbReference>
<dbReference type="SUPFAM" id="SSF46785">
    <property type="entry name" value="Winged helix' DNA-binding domain"/>
    <property type="match status" value="1"/>
</dbReference>
<dbReference type="PANTHER" id="PTHR30537:SF79">
    <property type="entry name" value="TRANSCRIPTIONAL REGULATOR-RELATED"/>
    <property type="match status" value="1"/>
</dbReference>
<dbReference type="Gene3D" id="3.40.190.10">
    <property type="entry name" value="Periplasmic binding protein-like II"/>
    <property type="match status" value="2"/>
</dbReference>
<dbReference type="GO" id="GO:0003700">
    <property type="term" value="F:DNA-binding transcription factor activity"/>
    <property type="evidence" value="ECO:0007669"/>
    <property type="project" value="InterPro"/>
</dbReference>
<feature type="domain" description="HTH lysR-type" evidence="5">
    <location>
        <begin position="4"/>
        <end position="61"/>
    </location>
</feature>
<dbReference type="InterPro" id="IPR058163">
    <property type="entry name" value="LysR-type_TF_proteobact-type"/>
</dbReference>
<dbReference type="PANTHER" id="PTHR30537">
    <property type="entry name" value="HTH-TYPE TRANSCRIPTIONAL REGULATOR"/>
    <property type="match status" value="1"/>
</dbReference>
<dbReference type="InterPro" id="IPR036390">
    <property type="entry name" value="WH_DNA-bd_sf"/>
</dbReference>
<evidence type="ECO:0000313" key="7">
    <source>
        <dbReference type="Proteomes" id="UP000479692"/>
    </source>
</evidence>
<evidence type="ECO:0000256" key="1">
    <source>
        <dbReference type="ARBA" id="ARBA00009437"/>
    </source>
</evidence>
<reference evidence="6 7" key="1">
    <citation type="submission" date="2019-12" db="EMBL/GenBank/DDBJ databases">
        <authorList>
            <person name="Xu J."/>
        </authorList>
    </citation>
    <scope>NUCLEOTIDE SEQUENCE [LARGE SCALE GENOMIC DNA]</scope>
    <source>
        <strain evidence="6 7">HX-5-24</strain>
    </source>
</reference>
<dbReference type="SUPFAM" id="SSF53850">
    <property type="entry name" value="Periplasmic binding protein-like II"/>
    <property type="match status" value="1"/>
</dbReference>
<dbReference type="Pfam" id="PF03466">
    <property type="entry name" value="LysR_substrate"/>
    <property type="match status" value="1"/>
</dbReference>
<comment type="similarity">
    <text evidence="1">Belongs to the LysR transcriptional regulatory family.</text>
</comment>
<comment type="caution">
    <text evidence="6">The sequence shown here is derived from an EMBL/GenBank/DDBJ whole genome shotgun (WGS) entry which is preliminary data.</text>
</comment>
<evidence type="ECO:0000256" key="2">
    <source>
        <dbReference type="ARBA" id="ARBA00023015"/>
    </source>
</evidence>
<dbReference type="RefSeq" id="WP_331713342.1">
    <property type="nucleotide sequence ID" value="NZ_WOXT01000001.1"/>
</dbReference>
<dbReference type="Gene3D" id="1.10.10.10">
    <property type="entry name" value="Winged helix-like DNA-binding domain superfamily/Winged helix DNA-binding domain"/>
    <property type="match status" value="1"/>
</dbReference>
<dbReference type="InterPro" id="IPR036388">
    <property type="entry name" value="WH-like_DNA-bd_sf"/>
</dbReference>
<dbReference type="PROSITE" id="PS50931">
    <property type="entry name" value="HTH_LYSR"/>
    <property type="match status" value="1"/>
</dbReference>
<gene>
    <name evidence="6" type="ORF">GN331_02995</name>
</gene>
<sequence>MSKPPLHALQGFVATARLRNLSRAAESMHLTISALSHQIRGLEDRLGQQLFVRNPRGVTLTIDGQRLFDRVADHLDAIELALRPFGMRRDDVLTLTLMPSFATSWLVPRLPRFVAAHPQLEIHLQSTINVVDFERDAELDAGLRYGPGHWPGLEAVHLFDDWLTPMASPALIERLGCPTLETLGEFPLLGAPGGRWTEWFKRFGGQAPKRYVANFDDSETLHRAAVEGMGIVLGRLTLAWPLIDAGRLTQLFDERLKADFSHYLVFPPRSRSHGGLAQFRDWVLDEAAQYTSAQTAAAQT</sequence>
<dbReference type="AlphaFoldDB" id="A0A7C9M1J0"/>
<dbReference type="InterPro" id="IPR005119">
    <property type="entry name" value="LysR_subst-bd"/>
</dbReference>
<evidence type="ECO:0000259" key="5">
    <source>
        <dbReference type="PROSITE" id="PS50931"/>
    </source>
</evidence>
<accession>A0A7C9M1J0</accession>
<dbReference type="EMBL" id="WOXT01000001">
    <property type="protein sequence ID" value="MUV13166.1"/>
    <property type="molecule type" value="Genomic_DNA"/>
</dbReference>